<reference evidence="2" key="1">
    <citation type="submission" date="2010-06" db="EMBL/GenBank/DDBJ databases">
        <authorList>
            <person name="Jiang H."/>
            <person name="Abraham K."/>
            <person name="Ali S."/>
            <person name="Alsbrooks S.L."/>
            <person name="Anim B.N."/>
            <person name="Anosike U.S."/>
            <person name="Attaway T."/>
            <person name="Bandaranaike D.P."/>
            <person name="Battles P.K."/>
            <person name="Bell S.N."/>
            <person name="Bell A.V."/>
            <person name="Beltran B."/>
            <person name="Bickham C."/>
            <person name="Bustamante Y."/>
            <person name="Caleb T."/>
            <person name="Canada A."/>
            <person name="Cardenas V."/>
            <person name="Carter K."/>
            <person name="Chacko J."/>
            <person name="Chandrabose M.N."/>
            <person name="Chavez D."/>
            <person name="Chavez A."/>
            <person name="Chen L."/>
            <person name="Chu H.-S."/>
            <person name="Claassen K.J."/>
            <person name="Cockrell R."/>
            <person name="Collins M."/>
            <person name="Cooper J.A."/>
            <person name="Cree A."/>
            <person name="Curry S.M."/>
            <person name="Da Y."/>
            <person name="Dao M.D."/>
            <person name="Das B."/>
            <person name="Davila M.-L."/>
            <person name="Davy-Carroll L."/>
            <person name="Denson S."/>
            <person name="Dinh H."/>
            <person name="Ebong V.E."/>
            <person name="Edwards J.R."/>
            <person name="Egan A."/>
            <person name="El-Daye J."/>
            <person name="Escobedo L."/>
            <person name="Fernandez S."/>
            <person name="Fernando P.R."/>
            <person name="Flagg N."/>
            <person name="Forbes L.D."/>
            <person name="Fowler R.G."/>
            <person name="Fu Q."/>
            <person name="Gabisi R.A."/>
            <person name="Ganer J."/>
            <person name="Garbino Pronczuk A."/>
            <person name="Garcia R.M."/>
            <person name="Garner T."/>
            <person name="Garrett T.E."/>
            <person name="Gonzalez D.A."/>
            <person name="Hamid H."/>
            <person name="Hawkins E.S."/>
            <person name="Hirani K."/>
            <person name="Hogues M.E."/>
            <person name="Hollins B."/>
            <person name="Hsiao C.-H."/>
            <person name="Jabil R."/>
            <person name="James M.L."/>
            <person name="Jhangiani S.N."/>
            <person name="Johnson B."/>
            <person name="Johnson Q."/>
            <person name="Joshi V."/>
            <person name="Kalu J.B."/>
            <person name="Kam C."/>
            <person name="Kashfia A."/>
            <person name="Keebler J."/>
            <person name="Kisamo H."/>
            <person name="Kovar C.L."/>
            <person name="Lago L.A."/>
            <person name="Lai C.-Y."/>
            <person name="Laidlaw J."/>
            <person name="Lara F."/>
            <person name="Le T.-K."/>
            <person name="Lee S.L."/>
            <person name="Legall F.H."/>
            <person name="Lemon S.J."/>
            <person name="Lewis L.R."/>
            <person name="Li B."/>
            <person name="Liu Y."/>
            <person name="Liu Y.-S."/>
            <person name="Lopez J."/>
            <person name="Lozado R.J."/>
            <person name="Lu J."/>
            <person name="Madu R.C."/>
            <person name="Maheshwari M."/>
            <person name="Maheshwari R."/>
            <person name="Malloy K."/>
            <person name="Martinez E."/>
            <person name="Mathew T."/>
            <person name="Mercado I.C."/>
            <person name="Mercado C."/>
            <person name="Meyer B."/>
            <person name="Montgomery K."/>
            <person name="Morgan M.B."/>
            <person name="Munidasa M."/>
            <person name="Nazareth L.V."/>
            <person name="Nelson J."/>
            <person name="Ng B.M."/>
            <person name="Nguyen N.B."/>
            <person name="Nguyen P.Q."/>
            <person name="Nguyen T."/>
            <person name="Obregon M."/>
            <person name="Okwuonu G.O."/>
            <person name="Onwere C.G."/>
            <person name="Orozco G."/>
            <person name="Parra A."/>
            <person name="Patel S."/>
            <person name="Patil S."/>
            <person name="Perez A."/>
            <person name="Perez Y."/>
            <person name="Pham C."/>
            <person name="Primus E.L."/>
            <person name="Pu L.-L."/>
            <person name="Puazo M."/>
            <person name="Qin X."/>
            <person name="Quiroz J.B."/>
            <person name="Reese J."/>
            <person name="Richards S."/>
            <person name="Rives C.M."/>
            <person name="Robberts R."/>
            <person name="Ruiz S.J."/>
            <person name="Ruiz M.J."/>
            <person name="Santibanez J."/>
            <person name="Schneider B.W."/>
            <person name="Sisson I."/>
            <person name="Smith M."/>
            <person name="Sodergren E."/>
            <person name="Song X.-Z."/>
            <person name="Song B.B."/>
            <person name="Summersgill H."/>
            <person name="Thelus R."/>
            <person name="Thornton R.D."/>
            <person name="Trejos Z.Y."/>
            <person name="Usmani K."/>
            <person name="Vattathil S."/>
            <person name="Villasana D."/>
            <person name="Walker D.L."/>
            <person name="Wang S."/>
            <person name="Wang K."/>
            <person name="White C.S."/>
            <person name="Williams A.C."/>
            <person name="Williamson J."/>
            <person name="Wilson K."/>
            <person name="Woghiren I.O."/>
            <person name="Woodworth J.R."/>
            <person name="Worley K.C."/>
            <person name="Wright R.A."/>
            <person name="Wu W."/>
            <person name="Young L."/>
            <person name="Zhang L."/>
            <person name="Zhang J."/>
            <person name="Zhu Y."/>
            <person name="Muzny D.M."/>
            <person name="Weinstock G."/>
            <person name="Gibbs R.A."/>
        </authorList>
    </citation>
    <scope>NUCLEOTIDE SEQUENCE [LARGE SCALE GENOMIC DNA]</scope>
    <source>
        <strain evidence="2">LSR1</strain>
    </source>
</reference>
<name>A0A8R2ACD8_ACYPI</name>
<dbReference type="AlphaFoldDB" id="A0A8R2ACD8"/>
<protein>
    <submittedName>
        <fullName evidence="1">Uncharacterized protein</fullName>
    </submittedName>
</protein>
<dbReference type="KEGG" id="api:100572349"/>
<evidence type="ECO:0000313" key="2">
    <source>
        <dbReference type="Proteomes" id="UP000007819"/>
    </source>
</evidence>
<dbReference type="RefSeq" id="XP_003247271.1">
    <property type="nucleotide sequence ID" value="XM_003247223.4"/>
</dbReference>
<sequence>MDGLKKRLVQQSSVCFSSIGDLTIGNRYPITKLCNQDTQYGRTVLCTLIDNNDGDKLINVYLPKSIKLNNDEILEFNSRVVKNLALVYKGRKGRAFDITFE</sequence>
<proteinExistence type="predicted"/>
<dbReference type="Proteomes" id="UP000007819">
    <property type="component" value="Chromosome X"/>
</dbReference>
<organism evidence="1 2">
    <name type="scientific">Acyrthosiphon pisum</name>
    <name type="common">Pea aphid</name>
    <dbReference type="NCBI Taxonomy" id="7029"/>
    <lineage>
        <taxon>Eukaryota</taxon>
        <taxon>Metazoa</taxon>
        <taxon>Ecdysozoa</taxon>
        <taxon>Arthropoda</taxon>
        <taxon>Hexapoda</taxon>
        <taxon>Insecta</taxon>
        <taxon>Pterygota</taxon>
        <taxon>Neoptera</taxon>
        <taxon>Paraneoptera</taxon>
        <taxon>Hemiptera</taxon>
        <taxon>Sternorrhyncha</taxon>
        <taxon>Aphidomorpha</taxon>
        <taxon>Aphidoidea</taxon>
        <taxon>Aphididae</taxon>
        <taxon>Macrosiphini</taxon>
        <taxon>Acyrthosiphon</taxon>
    </lineage>
</organism>
<dbReference type="OrthoDB" id="6607697at2759"/>
<reference evidence="1" key="2">
    <citation type="submission" date="2022-06" db="UniProtKB">
        <authorList>
            <consortium name="EnsemblMetazoa"/>
        </authorList>
    </citation>
    <scope>IDENTIFICATION</scope>
</reference>
<dbReference type="GeneID" id="100572349"/>
<evidence type="ECO:0000313" key="1">
    <source>
        <dbReference type="EnsemblMetazoa" id="XP_003247271.1"/>
    </source>
</evidence>
<accession>A0A8R2ACD8</accession>
<keyword evidence="2" id="KW-1185">Reference proteome</keyword>
<dbReference type="EnsemblMetazoa" id="XM_003247223.4">
    <property type="protein sequence ID" value="XP_003247271.1"/>
    <property type="gene ID" value="LOC100572349"/>
</dbReference>